<dbReference type="SMART" id="SM00382">
    <property type="entry name" value="AAA"/>
    <property type="match status" value="1"/>
</dbReference>
<evidence type="ECO:0000256" key="2">
    <source>
        <dbReference type="ARBA" id="ARBA00005417"/>
    </source>
</evidence>
<dbReference type="GO" id="GO:0016887">
    <property type="term" value="F:ATP hydrolysis activity"/>
    <property type="evidence" value="ECO:0007669"/>
    <property type="project" value="InterPro"/>
</dbReference>
<dbReference type="Proteomes" id="UP001139089">
    <property type="component" value="Unassembled WGS sequence"/>
</dbReference>
<dbReference type="Gene3D" id="3.40.50.300">
    <property type="entry name" value="P-loop containing nucleotide triphosphate hydrolases"/>
    <property type="match status" value="1"/>
</dbReference>
<evidence type="ECO:0000256" key="4">
    <source>
        <dbReference type="ARBA" id="ARBA00022475"/>
    </source>
</evidence>
<evidence type="ECO:0000256" key="3">
    <source>
        <dbReference type="ARBA" id="ARBA00022448"/>
    </source>
</evidence>
<evidence type="ECO:0000256" key="7">
    <source>
        <dbReference type="ARBA" id="ARBA00023136"/>
    </source>
</evidence>
<dbReference type="InterPro" id="IPR050388">
    <property type="entry name" value="ABC_Ni/Peptide_Import"/>
</dbReference>
<dbReference type="Pfam" id="PF00005">
    <property type="entry name" value="ABC_tran"/>
    <property type="match status" value="1"/>
</dbReference>
<dbReference type="EMBL" id="JAJOZR010000001">
    <property type="protein sequence ID" value="MCD7107652.1"/>
    <property type="molecule type" value="Genomic_DNA"/>
</dbReference>
<comment type="caution">
    <text evidence="9">The sequence shown here is derived from an EMBL/GenBank/DDBJ whole genome shotgun (WGS) entry which is preliminary data.</text>
</comment>
<dbReference type="AlphaFoldDB" id="A0A9X1SYR8"/>
<dbReference type="PROSITE" id="PS50893">
    <property type="entry name" value="ABC_TRANSPORTER_2"/>
    <property type="match status" value="1"/>
</dbReference>
<accession>A0A9X1SYR8</accession>
<dbReference type="InterPro" id="IPR003593">
    <property type="entry name" value="AAA+_ATPase"/>
</dbReference>
<keyword evidence="7" id="KW-0472">Membrane</keyword>
<keyword evidence="10" id="KW-1185">Reference proteome</keyword>
<proteinExistence type="inferred from homology"/>
<keyword evidence="5" id="KW-0547">Nucleotide-binding</keyword>
<evidence type="ECO:0000259" key="8">
    <source>
        <dbReference type="PROSITE" id="PS50893"/>
    </source>
</evidence>
<dbReference type="PANTHER" id="PTHR43297">
    <property type="entry name" value="OLIGOPEPTIDE TRANSPORT ATP-BINDING PROTEIN APPD"/>
    <property type="match status" value="1"/>
</dbReference>
<organism evidence="9 10">
    <name type="scientific">Rhizobium quercicola</name>
    <dbReference type="NCBI Taxonomy" id="2901226"/>
    <lineage>
        <taxon>Bacteria</taxon>
        <taxon>Pseudomonadati</taxon>
        <taxon>Pseudomonadota</taxon>
        <taxon>Alphaproteobacteria</taxon>
        <taxon>Hyphomicrobiales</taxon>
        <taxon>Rhizobiaceae</taxon>
        <taxon>Rhizobium/Agrobacterium group</taxon>
        <taxon>Rhizobium</taxon>
    </lineage>
</organism>
<evidence type="ECO:0000256" key="1">
    <source>
        <dbReference type="ARBA" id="ARBA00004417"/>
    </source>
</evidence>
<dbReference type="CDD" id="cd03257">
    <property type="entry name" value="ABC_NikE_OppD_transporters"/>
    <property type="match status" value="1"/>
</dbReference>
<name>A0A9X1SYR8_9HYPH</name>
<evidence type="ECO:0000256" key="5">
    <source>
        <dbReference type="ARBA" id="ARBA00022741"/>
    </source>
</evidence>
<dbReference type="SUPFAM" id="SSF52540">
    <property type="entry name" value="P-loop containing nucleoside triphosphate hydrolases"/>
    <property type="match status" value="1"/>
</dbReference>
<evidence type="ECO:0000313" key="9">
    <source>
        <dbReference type="EMBL" id="MCD7107652.1"/>
    </source>
</evidence>
<keyword evidence="6 9" id="KW-0067">ATP-binding</keyword>
<protein>
    <submittedName>
        <fullName evidence="9">ABC transporter ATP-binding protein</fullName>
    </submittedName>
</protein>
<dbReference type="GO" id="GO:0005524">
    <property type="term" value="F:ATP binding"/>
    <property type="evidence" value="ECO:0007669"/>
    <property type="project" value="UniProtKB-KW"/>
</dbReference>
<dbReference type="InterPro" id="IPR027417">
    <property type="entry name" value="P-loop_NTPase"/>
</dbReference>
<gene>
    <name evidence="9" type="ORF">LRX75_01240</name>
</gene>
<reference evidence="9" key="1">
    <citation type="submission" date="2021-12" db="EMBL/GenBank/DDBJ databases">
        <authorList>
            <person name="Li Y."/>
        </authorList>
    </citation>
    <scope>NUCLEOTIDE SEQUENCE</scope>
    <source>
        <strain evidence="9">DKSPLA3</strain>
    </source>
</reference>
<sequence>MEPQMDNTTPLLRVAGLRVSYRNGKAFTPVVKGVSFDLGRERLGIVGESGSGKSTIGRALLKLLPTARIQADRMDFEGTDLLAATERQMLSIRGRRISMILQDPKFSLNPVHRVGDQIAEAYRVHNKASAQVARDKTLAMLEAVKIRDPERVYGLYPHEVSGGMGQRIMIAMMLIPEPQIIIADEPTSALDVTVRMQVLNILNELVTNKGIGLIMISHDLNLVRNFCDRVLVMRHGEVVEERAARDMQNCVHPYTRGLLAAQPHIGGSRRSLPVLNRELMVRSTWEVQP</sequence>
<keyword evidence="4" id="KW-1003">Cell membrane</keyword>
<dbReference type="GO" id="GO:0005886">
    <property type="term" value="C:plasma membrane"/>
    <property type="evidence" value="ECO:0007669"/>
    <property type="project" value="UniProtKB-SubCell"/>
</dbReference>
<comment type="subcellular location">
    <subcellularLocation>
        <location evidence="1">Cell inner membrane</location>
        <topology evidence="1">Peripheral membrane protein</topology>
    </subcellularLocation>
</comment>
<keyword evidence="3" id="KW-0813">Transport</keyword>
<dbReference type="PANTHER" id="PTHR43297:SF2">
    <property type="entry name" value="DIPEPTIDE TRANSPORT ATP-BINDING PROTEIN DPPD"/>
    <property type="match status" value="1"/>
</dbReference>
<evidence type="ECO:0000313" key="10">
    <source>
        <dbReference type="Proteomes" id="UP001139089"/>
    </source>
</evidence>
<dbReference type="InterPro" id="IPR003439">
    <property type="entry name" value="ABC_transporter-like_ATP-bd"/>
</dbReference>
<feature type="domain" description="ABC transporter" evidence="8">
    <location>
        <begin position="12"/>
        <end position="260"/>
    </location>
</feature>
<comment type="similarity">
    <text evidence="2">Belongs to the ABC transporter superfamily.</text>
</comment>
<evidence type="ECO:0000256" key="6">
    <source>
        <dbReference type="ARBA" id="ARBA00022840"/>
    </source>
</evidence>